<dbReference type="EMBL" id="MFKV01000028">
    <property type="protein sequence ID" value="OGG49664.1"/>
    <property type="molecule type" value="Genomic_DNA"/>
</dbReference>
<proteinExistence type="predicted"/>
<protein>
    <submittedName>
        <fullName evidence="1">Uncharacterized protein</fullName>
    </submittedName>
</protein>
<dbReference type="STRING" id="1798482.A2763_03215"/>
<sequence length="224" mass="25970">MDLRTYKIADSFTIADDAVFAVTRYMRAMAETVEIFNVEKNIEYQKRDIDLIWKFKLNGLRMERLIEVKGDTYDRTGNFFFETISNEEHQTPGCFLYSEADDLYYYFVTTKRLYILPLRQTRAWFIENIDKYPLRKTSTLTGTGSFYITVGRIVPITDVLNAIPDATIHNLANTSILIQEAIVATGEKVEESSSNVPNFAETFALTIEKIARPIWQIINFVLRQ</sequence>
<organism evidence="1 2">
    <name type="scientific">Candidatus Kaiserbacteria bacterium RIFCSPHIGHO2_01_FULL_54_36</name>
    <dbReference type="NCBI Taxonomy" id="1798482"/>
    <lineage>
        <taxon>Bacteria</taxon>
        <taxon>Candidatus Kaiseribacteriota</taxon>
    </lineage>
</organism>
<evidence type="ECO:0000313" key="1">
    <source>
        <dbReference type="EMBL" id="OGG49664.1"/>
    </source>
</evidence>
<comment type="caution">
    <text evidence="1">The sequence shown here is derived from an EMBL/GenBank/DDBJ whole genome shotgun (WGS) entry which is preliminary data.</text>
</comment>
<name>A0A1F6CK87_9BACT</name>
<dbReference type="AlphaFoldDB" id="A0A1F6CK87"/>
<gene>
    <name evidence="1" type="ORF">A2763_03215</name>
</gene>
<accession>A0A1F6CK87</accession>
<dbReference type="Proteomes" id="UP000178370">
    <property type="component" value="Unassembled WGS sequence"/>
</dbReference>
<reference evidence="1 2" key="1">
    <citation type="journal article" date="2016" name="Nat. Commun.">
        <title>Thousands of microbial genomes shed light on interconnected biogeochemical processes in an aquifer system.</title>
        <authorList>
            <person name="Anantharaman K."/>
            <person name="Brown C.T."/>
            <person name="Hug L.A."/>
            <person name="Sharon I."/>
            <person name="Castelle C.J."/>
            <person name="Probst A.J."/>
            <person name="Thomas B.C."/>
            <person name="Singh A."/>
            <person name="Wilkins M.J."/>
            <person name="Karaoz U."/>
            <person name="Brodie E.L."/>
            <person name="Williams K.H."/>
            <person name="Hubbard S.S."/>
            <person name="Banfield J.F."/>
        </authorList>
    </citation>
    <scope>NUCLEOTIDE SEQUENCE [LARGE SCALE GENOMIC DNA]</scope>
</reference>
<evidence type="ECO:0000313" key="2">
    <source>
        <dbReference type="Proteomes" id="UP000178370"/>
    </source>
</evidence>